<proteinExistence type="inferred from homology"/>
<comment type="similarity">
    <text evidence="2 6">Belongs to the SURF1 family.</text>
</comment>
<keyword evidence="6" id="KW-1003">Cell membrane</keyword>
<dbReference type="InterPro" id="IPR045214">
    <property type="entry name" value="Surf1/Surf4"/>
</dbReference>
<protein>
    <recommendedName>
        <fullName evidence="6">SURF1-like protein</fullName>
    </recommendedName>
</protein>
<dbReference type="EMBL" id="LBIC01000019">
    <property type="protein sequence ID" value="KKW89586.1"/>
    <property type="molecule type" value="Genomic_DNA"/>
</dbReference>
<dbReference type="RefSeq" id="WP_046765982.1">
    <property type="nucleotide sequence ID" value="NZ_LBIC01000019.1"/>
</dbReference>
<dbReference type="PANTHER" id="PTHR23427:SF2">
    <property type="entry name" value="SURFEIT LOCUS PROTEIN 1"/>
    <property type="match status" value="1"/>
</dbReference>
<dbReference type="PANTHER" id="PTHR23427">
    <property type="entry name" value="SURFEIT LOCUS PROTEIN"/>
    <property type="match status" value="1"/>
</dbReference>
<accession>A0A0M3AKW0</accession>
<evidence type="ECO:0000256" key="4">
    <source>
        <dbReference type="ARBA" id="ARBA00022989"/>
    </source>
</evidence>
<feature type="transmembrane region" description="Helical" evidence="6">
    <location>
        <begin position="15"/>
        <end position="37"/>
    </location>
</feature>
<dbReference type="InterPro" id="IPR002994">
    <property type="entry name" value="Surf1/Shy1"/>
</dbReference>
<dbReference type="CDD" id="cd06662">
    <property type="entry name" value="SURF1"/>
    <property type="match status" value="1"/>
</dbReference>
<name>A0A0M3AKW0_9SPHN</name>
<dbReference type="PATRIC" id="fig|56193.3.peg.5131"/>
<keyword evidence="5 6" id="KW-0472">Membrane</keyword>
<dbReference type="STRING" id="56193.YP76_24320"/>
<reference evidence="7 8" key="1">
    <citation type="submission" date="2015-04" db="EMBL/GenBank/DDBJ databases">
        <title>Genome sequence of aromatic hydrocarbons-degrading Sphingobium chungbukense DJ77.</title>
        <authorList>
            <person name="Kim Y.-C."/>
            <person name="Chae J.-C."/>
        </authorList>
    </citation>
    <scope>NUCLEOTIDE SEQUENCE [LARGE SCALE GENOMIC DNA]</scope>
    <source>
        <strain evidence="7 8">DJ77</strain>
    </source>
</reference>
<dbReference type="Proteomes" id="UP000033874">
    <property type="component" value="Unassembled WGS sequence"/>
</dbReference>
<sequence>MTSAKHGERRRRSPAVTIGLTLIALFFFAGFCALGAWQVQRLGWKRDLIARVDARIHALPIPAPRAATRADEYRRVRISGHFLHDKAALVQAVTVRGAGFWVLTPLATDQGFTLIVNRGFVPPDRRRDYARPQGEVHVAGLLRLSEPGGGFLRSNDPDGDRWYSRDVTAIAAARGIKGPLAGYFIDADAACGPDSLPVGGLTVIKFPNNHLQYAITWFVLAAMVVGAYMFVMRQEWKDRRG</sequence>
<comment type="subcellular location">
    <subcellularLocation>
        <location evidence="6">Cell membrane</location>
        <topology evidence="6">Multi-pass membrane protein</topology>
    </subcellularLocation>
    <subcellularLocation>
        <location evidence="1">Membrane</location>
    </subcellularLocation>
</comment>
<organism evidence="7 8">
    <name type="scientific">Sphingobium chungbukense</name>
    <dbReference type="NCBI Taxonomy" id="56193"/>
    <lineage>
        <taxon>Bacteria</taxon>
        <taxon>Pseudomonadati</taxon>
        <taxon>Pseudomonadota</taxon>
        <taxon>Alphaproteobacteria</taxon>
        <taxon>Sphingomonadales</taxon>
        <taxon>Sphingomonadaceae</taxon>
        <taxon>Sphingobium</taxon>
    </lineage>
</organism>
<dbReference type="PROSITE" id="PS50895">
    <property type="entry name" value="SURF1"/>
    <property type="match status" value="1"/>
</dbReference>
<evidence type="ECO:0000313" key="8">
    <source>
        <dbReference type="Proteomes" id="UP000033874"/>
    </source>
</evidence>
<evidence type="ECO:0000256" key="3">
    <source>
        <dbReference type="ARBA" id="ARBA00022692"/>
    </source>
</evidence>
<evidence type="ECO:0000256" key="6">
    <source>
        <dbReference type="RuleBase" id="RU363076"/>
    </source>
</evidence>
<keyword evidence="8" id="KW-1185">Reference proteome</keyword>
<feature type="transmembrane region" description="Helical" evidence="6">
    <location>
        <begin position="211"/>
        <end position="231"/>
    </location>
</feature>
<evidence type="ECO:0000256" key="1">
    <source>
        <dbReference type="ARBA" id="ARBA00004370"/>
    </source>
</evidence>
<comment type="caution">
    <text evidence="7">The sequence shown here is derived from an EMBL/GenBank/DDBJ whole genome shotgun (WGS) entry which is preliminary data.</text>
</comment>
<keyword evidence="4 6" id="KW-1133">Transmembrane helix</keyword>
<evidence type="ECO:0000313" key="7">
    <source>
        <dbReference type="EMBL" id="KKW89586.1"/>
    </source>
</evidence>
<dbReference type="AlphaFoldDB" id="A0A0M3AKW0"/>
<evidence type="ECO:0000256" key="5">
    <source>
        <dbReference type="ARBA" id="ARBA00023136"/>
    </source>
</evidence>
<evidence type="ECO:0000256" key="2">
    <source>
        <dbReference type="ARBA" id="ARBA00007165"/>
    </source>
</evidence>
<dbReference type="GO" id="GO:0005886">
    <property type="term" value="C:plasma membrane"/>
    <property type="evidence" value="ECO:0007669"/>
    <property type="project" value="UniProtKB-SubCell"/>
</dbReference>
<dbReference type="Pfam" id="PF02104">
    <property type="entry name" value="SURF1"/>
    <property type="match status" value="1"/>
</dbReference>
<gene>
    <name evidence="7" type="ORF">YP76_24320</name>
</gene>
<keyword evidence="3 6" id="KW-0812">Transmembrane</keyword>